<keyword evidence="1" id="KW-0812">Transmembrane</keyword>
<dbReference type="EMBL" id="FNYD01000004">
    <property type="protein sequence ID" value="SEJ41421.1"/>
    <property type="molecule type" value="Genomic_DNA"/>
</dbReference>
<feature type="transmembrane region" description="Helical" evidence="1">
    <location>
        <begin position="6"/>
        <end position="24"/>
    </location>
</feature>
<feature type="transmembrane region" description="Helical" evidence="1">
    <location>
        <begin position="50"/>
        <end position="69"/>
    </location>
</feature>
<dbReference type="OrthoDB" id="344736at2"/>
<feature type="transmembrane region" description="Helical" evidence="1">
    <location>
        <begin position="75"/>
        <end position="98"/>
    </location>
</feature>
<reference evidence="2 3" key="1">
    <citation type="submission" date="2016-10" db="EMBL/GenBank/DDBJ databases">
        <authorList>
            <person name="de Groot N.N."/>
        </authorList>
    </citation>
    <scope>NUCLEOTIDE SEQUENCE [LARGE SCALE GENOMIC DNA]</scope>
    <source>
        <strain evidence="2 3">DSM 29340</strain>
    </source>
</reference>
<dbReference type="STRING" id="1227549.SAMN05444007_104389"/>
<keyword evidence="1" id="KW-0472">Membrane</keyword>
<dbReference type="InterPro" id="IPR013879">
    <property type="entry name" value="DUF1761"/>
</dbReference>
<evidence type="ECO:0000313" key="3">
    <source>
        <dbReference type="Proteomes" id="UP000199379"/>
    </source>
</evidence>
<proteinExistence type="predicted"/>
<evidence type="ECO:0008006" key="4">
    <source>
        <dbReference type="Google" id="ProtNLM"/>
    </source>
</evidence>
<keyword evidence="3" id="KW-1185">Reference proteome</keyword>
<evidence type="ECO:0000256" key="1">
    <source>
        <dbReference type="SAM" id="Phobius"/>
    </source>
</evidence>
<sequence length="131" mass="13740">MELLNIIVATMAGFGLGAVWYNVLSEPWMDAAGIPRGPDGQPEGGMDPKLLVLGFVMQLLVAGMMSHIFRSSGVTTLGAGLVSGAGVGLFLISPWIVLNNSYAMRPWKLSLIDGGYATLACAVIGLVLTLF</sequence>
<dbReference type="Proteomes" id="UP000199379">
    <property type="component" value="Unassembled WGS sequence"/>
</dbReference>
<name>A0A1H6YJF7_9RHOB</name>
<dbReference type="AlphaFoldDB" id="A0A1H6YJF7"/>
<protein>
    <recommendedName>
        <fullName evidence="4">DUF1761 domain-containing protein</fullName>
    </recommendedName>
</protein>
<gene>
    <name evidence="2" type="ORF">SAMN05444007_104389</name>
</gene>
<evidence type="ECO:0000313" key="2">
    <source>
        <dbReference type="EMBL" id="SEJ41421.1"/>
    </source>
</evidence>
<feature type="transmembrane region" description="Helical" evidence="1">
    <location>
        <begin position="110"/>
        <end position="130"/>
    </location>
</feature>
<keyword evidence="1" id="KW-1133">Transmembrane helix</keyword>
<organism evidence="2 3">
    <name type="scientific">Cribrihabitans marinus</name>
    <dbReference type="NCBI Taxonomy" id="1227549"/>
    <lineage>
        <taxon>Bacteria</taxon>
        <taxon>Pseudomonadati</taxon>
        <taxon>Pseudomonadota</taxon>
        <taxon>Alphaproteobacteria</taxon>
        <taxon>Rhodobacterales</taxon>
        <taxon>Paracoccaceae</taxon>
        <taxon>Cribrihabitans</taxon>
    </lineage>
</organism>
<accession>A0A1H6YJF7</accession>
<dbReference type="RefSeq" id="WP_092365431.1">
    <property type="nucleotide sequence ID" value="NZ_BMGV01000004.1"/>
</dbReference>
<dbReference type="Pfam" id="PF08570">
    <property type="entry name" value="DUF1761"/>
    <property type="match status" value="1"/>
</dbReference>